<dbReference type="EMBL" id="CAVMJV010000117">
    <property type="protein sequence ID" value="CAK5104344.1"/>
    <property type="molecule type" value="Genomic_DNA"/>
</dbReference>
<evidence type="ECO:0000313" key="1">
    <source>
        <dbReference type="EMBL" id="CAK5104344.1"/>
    </source>
</evidence>
<accession>A0ACB1AXK0</accession>
<gene>
    <name evidence="1" type="ORF">MENTE1834_LOCUS42979</name>
</gene>
<sequence length="229" mass="27002">MIFDLIFFLNLFALIPCYNGETIDLDYLRLLDDRLMYSIDYKPIDQFPTDIEEKEGKLVQITSPDQEQYKCLIPTINTYSKKRIEAYTGPSPAQLLNPIYDESICSYKFEAYWNYEEAKNFDQLNPPTKKIGDEVRAYYPVTYSHGTLCDLNGKPRQTVVLYVCEENAQQNIYSFTEISSCHYEIIVFVNELCAHPAFQIMPRKENEIKYFGKCIEYRPQRNMDKLYII</sequence>
<protein>
    <submittedName>
        <fullName evidence="1">Uncharacterized protein</fullName>
    </submittedName>
</protein>
<dbReference type="Proteomes" id="UP001497535">
    <property type="component" value="Unassembled WGS sequence"/>
</dbReference>
<proteinExistence type="predicted"/>
<evidence type="ECO:0000313" key="2">
    <source>
        <dbReference type="Proteomes" id="UP001497535"/>
    </source>
</evidence>
<reference evidence="1" key="1">
    <citation type="submission" date="2023-11" db="EMBL/GenBank/DDBJ databases">
        <authorList>
            <person name="Poullet M."/>
        </authorList>
    </citation>
    <scope>NUCLEOTIDE SEQUENCE</scope>
    <source>
        <strain evidence="1">E1834</strain>
    </source>
</reference>
<name>A0ACB1AXK0_MELEN</name>
<keyword evidence="2" id="KW-1185">Reference proteome</keyword>
<organism evidence="1 2">
    <name type="scientific">Meloidogyne enterolobii</name>
    <name type="common">Root-knot nematode worm</name>
    <name type="synonym">Meloidogyne mayaguensis</name>
    <dbReference type="NCBI Taxonomy" id="390850"/>
    <lineage>
        <taxon>Eukaryota</taxon>
        <taxon>Metazoa</taxon>
        <taxon>Ecdysozoa</taxon>
        <taxon>Nematoda</taxon>
        <taxon>Chromadorea</taxon>
        <taxon>Rhabditida</taxon>
        <taxon>Tylenchina</taxon>
        <taxon>Tylenchomorpha</taxon>
        <taxon>Tylenchoidea</taxon>
        <taxon>Meloidogynidae</taxon>
        <taxon>Meloidogyninae</taxon>
        <taxon>Meloidogyne</taxon>
    </lineage>
</organism>
<comment type="caution">
    <text evidence="1">The sequence shown here is derived from an EMBL/GenBank/DDBJ whole genome shotgun (WGS) entry which is preliminary data.</text>
</comment>